<feature type="active site" evidence="7">
    <location>
        <position position="206"/>
    </location>
</feature>
<dbReference type="NCBIfam" id="TIGR00128">
    <property type="entry name" value="fabD"/>
    <property type="match status" value="1"/>
</dbReference>
<dbReference type="PIRSF" id="PIRSF000446">
    <property type="entry name" value="Mct"/>
    <property type="match status" value="1"/>
</dbReference>
<dbReference type="InParanoid" id="A0A423Q208"/>
<organism evidence="9 10">
    <name type="scientific">Salinisphaera japonica YTM-1</name>
    <dbReference type="NCBI Taxonomy" id="1209778"/>
    <lineage>
        <taxon>Bacteria</taxon>
        <taxon>Pseudomonadati</taxon>
        <taxon>Pseudomonadota</taxon>
        <taxon>Gammaproteobacteria</taxon>
        <taxon>Salinisphaerales</taxon>
        <taxon>Salinisphaeraceae</taxon>
        <taxon>Salinisphaera</taxon>
    </lineage>
</organism>
<dbReference type="GO" id="GO:0004314">
    <property type="term" value="F:[acyl-carrier-protein] S-malonyltransferase activity"/>
    <property type="evidence" value="ECO:0007669"/>
    <property type="project" value="UniProtKB-EC"/>
</dbReference>
<keyword evidence="4 6" id="KW-0012">Acyltransferase</keyword>
<dbReference type="FunFam" id="3.30.70.250:FF:000001">
    <property type="entry name" value="Malonyl CoA-acyl carrier protein transacylase"/>
    <property type="match status" value="1"/>
</dbReference>
<dbReference type="Proteomes" id="UP000285310">
    <property type="component" value="Unassembled WGS sequence"/>
</dbReference>
<dbReference type="Gene3D" id="3.40.366.10">
    <property type="entry name" value="Malonyl-Coenzyme A Acyl Carrier Protein, domain 2"/>
    <property type="match status" value="1"/>
</dbReference>
<dbReference type="InterPro" id="IPR001227">
    <property type="entry name" value="Ac_transferase_dom_sf"/>
</dbReference>
<dbReference type="InterPro" id="IPR024925">
    <property type="entry name" value="Malonyl_CoA-ACP_transAc"/>
</dbReference>
<feature type="domain" description="Malonyl-CoA:ACP transacylase (MAT)" evidence="8">
    <location>
        <begin position="7"/>
        <end position="315"/>
    </location>
</feature>
<dbReference type="PANTHER" id="PTHR42681:SF1">
    <property type="entry name" value="MALONYL-COA-ACYL CARRIER PROTEIN TRANSACYLASE, MITOCHONDRIAL"/>
    <property type="match status" value="1"/>
</dbReference>
<dbReference type="GO" id="GO:0006633">
    <property type="term" value="P:fatty acid biosynthetic process"/>
    <property type="evidence" value="ECO:0007669"/>
    <property type="project" value="TreeGrafter"/>
</dbReference>
<evidence type="ECO:0000256" key="7">
    <source>
        <dbReference type="PIRSR" id="PIRSR000446-1"/>
    </source>
</evidence>
<dbReference type="InterPro" id="IPR016035">
    <property type="entry name" value="Acyl_Trfase/lysoPLipase"/>
</dbReference>
<dbReference type="EC" id="2.3.1.39" evidence="1 6"/>
<accession>A0A423Q208</accession>
<evidence type="ECO:0000259" key="8">
    <source>
        <dbReference type="SMART" id="SM00827"/>
    </source>
</evidence>
<comment type="similarity">
    <text evidence="6">Belongs to the fabD family.</text>
</comment>
<dbReference type="RefSeq" id="WP_123656612.1">
    <property type="nucleotide sequence ID" value="NZ_AYKG01000001.1"/>
</dbReference>
<evidence type="ECO:0000256" key="5">
    <source>
        <dbReference type="ARBA" id="ARBA00048462"/>
    </source>
</evidence>
<dbReference type="InterPro" id="IPR014043">
    <property type="entry name" value="Acyl_transferase_dom"/>
</dbReference>
<protein>
    <recommendedName>
        <fullName evidence="2 6">Malonyl CoA-acyl carrier protein transacylase</fullName>
        <ecNumber evidence="1 6">2.3.1.39</ecNumber>
    </recommendedName>
</protein>
<dbReference type="Gene3D" id="3.30.70.250">
    <property type="entry name" value="Malonyl-CoA ACP transacylase, ACP-binding"/>
    <property type="match status" value="1"/>
</dbReference>
<dbReference type="SMART" id="SM00827">
    <property type="entry name" value="PKS_AT"/>
    <property type="match status" value="1"/>
</dbReference>
<dbReference type="SUPFAM" id="SSF55048">
    <property type="entry name" value="Probable ACP-binding domain of malonyl-CoA ACP transacylase"/>
    <property type="match status" value="1"/>
</dbReference>
<dbReference type="EMBL" id="AYKG01000001">
    <property type="protein sequence ID" value="ROO32687.1"/>
    <property type="molecule type" value="Genomic_DNA"/>
</dbReference>
<comment type="caution">
    <text evidence="9">The sequence shown here is derived from an EMBL/GenBank/DDBJ whole genome shotgun (WGS) entry which is preliminary data.</text>
</comment>
<dbReference type="InterPro" id="IPR016036">
    <property type="entry name" value="Malonyl_transacylase_ACP-bd"/>
</dbReference>
<dbReference type="InterPro" id="IPR050858">
    <property type="entry name" value="Mal-CoA-ACP_Trans/PKS_FabD"/>
</dbReference>
<evidence type="ECO:0000256" key="3">
    <source>
        <dbReference type="ARBA" id="ARBA00022679"/>
    </source>
</evidence>
<dbReference type="InterPro" id="IPR004410">
    <property type="entry name" value="Malonyl_CoA-ACP_transAc_FabD"/>
</dbReference>
<sequence length="317" mass="33298">MSRFAMIFPGQGAQSVGMLTAAKQQHAVVDETLAEANEALGLDLAEVIDNGPAETLGKTEYTQPALVAASIAYWRFWQQAGGPMPTHLAGHSLGEYSALVVAGAMDFGDALRLTRLRGQAMQGAVEAGQGAMAAIIGLSDDDVVAACQAASDELADKGLKVSAANFNAPMQVVIAGHADAVTRAGEIAKEKGAKLVKPLAVSVPSHCSLMRPAAERLAAHLEDIPLREPRLPVYHNVDARPREDLQGIRKALVAQLAGSVYWADTVRHIKNAGCDTFVECGPGKVLTGLNKRIDKTIDSVALSEAEDMAATITRVTG</sequence>
<evidence type="ECO:0000256" key="6">
    <source>
        <dbReference type="PIRNR" id="PIRNR000446"/>
    </source>
</evidence>
<gene>
    <name evidence="9" type="ORF">SAJA_00060</name>
</gene>
<keyword evidence="10" id="KW-1185">Reference proteome</keyword>
<dbReference type="GO" id="GO:0005829">
    <property type="term" value="C:cytosol"/>
    <property type="evidence" value="ECO:0007669"/>
    <property type="project" value="TreeGrafter"/>
</dbReference>
<evidence type="ECO:0000256" key="1">
    <source>
        <dbReference type="ARBA" id="ARBA00013258"/>
    </source>
</evidence>
<dbReference type="OrthoDB" id="9808564at2"/>
<evidence type="ECO:0000313" key="9">
    <source>
        <dbReference type="EMBL" id="ROO32687.1"/>
    </source>
</evidence>
<keyword evidence="3 6" id="KW-0808">Transferase</keyword>
<dbReference type="SUPFAM" id="SSF52151">
    <property type="entry name" value="FabD/lysophospholipase-like"/>
    <property type="match status" value="1"/>
</dbReference>
<dbReference type="Pfam" id="PF00698">
    <property type="entry name" value="Acyl_transf_1"/>
    <property type="match status" value="1"/>
</dbReference>
<comment type="catalytic activity">
    <reaction evidence="5 6">
        <text>holo-[ACP] + malonyl-CoA = malonyl-[ACP] + CoA</text>
        <dbReference type="Rhea" id="RHEA:41792"/>
        <dbReference type="Rhea" id="RHEA-COMP:9623"/>
        <dbReference type="Rhea" id="RHEA-COMP:9685"/>
        <dbReference type="ChEBI" id="CHEBI:57287"/>
        <dbReference type="ChEBI" id="CHEBI:57384"/>
        <dbReference type="ChEBI" id="CHEBI:64479"/>
        <dbReference type="ChEBI" id="CHEBI:78449"/>
        <dbReference type="EC" id="2.3.1.39"/>
    </reaction>
</comment>
<evidence type="ECO:0000313" key="10">
    <source>
        <dbReference type="Proteomes" id="UP000285310"/>
    </source>
</evidence>
<reference evidence="9 10" key="1">
    <citation type="submission" date="2013-10" db="EMBL/GenBank/DDBJ databases">
        <title>Salinisphaera japonica YTM-1 Genome Sequencing.</title>
        <authorList>
            <person name="Lai Q."/>
            <person name="Li C."/>
            <person name="Shao Z."/>
        </authorList>
    </citation>
    <scope>NUCLEOTIDE SEQUENCE [LARGE SCALE GENOMIC DNA]</scope>
    <source>
        <strain evidence="9 10">YTM-1</strain>
    </source>
</reference>
<dbReference type="AlphaFoldDB" id="A0A423Q208"/>
<dbReference type="PANTHER" id="PTHR42681">
    <property type="entry name" value="MALONYL-COA-ACYL CARRIER PROTEIN TRANSACYLASE, MITOCHONDRIAL"/>
    <property type="match status" value="1"/>
</dbReference>
<name>A0A423Q208_9GAMM</name>
<proteinExistence type="inferred from homology"/>
<dbReference type="FunCoup" id="A0A423Q208">
    <property type="interactions" value="606"/>
</dbReference>
<evidence type="ECO:0000256" key="4">
    <source>
        <dbReference type="ARBA" id="ARBA00023315"/>
    </source>
</evidence>
<feature type="active site" evidence="7">
    <location>
        <position position="92"/>
    </location>
</feature>
<evidence type="ECO:0000256" key="2">
    <source>
        <dbReference type="ARBA" id="ARBA00018953"/>
    </source>
</evidence>